<dbReference type="EC" id="2.3.1.-" evidence="2"/>
<reference evidence="3" key="1">
    <citation type="submission" date="2023-07" db="EMBL/GenBank/DDBJ databases">
        <authorList>
            <person name="Luz R."/>
            <person name="Cordeiro R."/>
            <person name="Fonseca A."/>
            <person name="Goncalves V."/>
        </authorList>
    </citation>
    <scope>NUCLEOTIDE SEQUENCE [LARGE SCALE GENOMIC DNA]</scope>
    <source>
        <strain evidence="3">BACA0444</strain>
    </source>
</reference>
<dbReference type="InterPro" id="IPR000182">
    <property type="entry name" value="GNAT_dom"/>
</dbReference>
<dbReference type="Gene3D" id="3.40.630.30">
    <property type="match status" value="1"/>
</dbReference>
<dbReference type="Pfam" id="PF18014">
    <property type="entry name" value="Acetyltransf_18"/>
    <property type="match status" value="1"/>
</dbReference>
<dbReference type="InterPro" id="IPR052729">
    <property type="entry name" value="Acyl/Acetyltrans_Enzymes"/>
</dbReference>
<gene>
    <name evidence="2" type="ORF">RIF25_04770</name>
</gene>
<comment type="caution">
    <text evidence="2">The sequence shown here is derived from an EMBL/GenBank/DDBJ whole genome shotgun (WGS) entry which is preliminary data.</text>
</comment>
<dbReference type="Gene3D" id="3.40.630.90">
    <property type="match status" value="1"/>
</dbReference>
<feature type="domain" description="N-acetyltransferase" evidence="1">
    <location>
        <begin position="3"/>
        <end position="149"/>
    </location>
</feature>
<evidence type="ECO:0000313" key="3">
    <source>
        <dbReference type="Proteomes" id="UP001268256"/>
    </source>
</evidence>
<organism evidence="2 3">
    <name type="scientific">Pseudocalidococcus azoricus BACA0444</name>
    <dbReference type="NCBI Taxonomy" id="2918990"/>
    <lineage>
        <taxon>Bacteria</taxon>
        <taxon>Bacillati</taxon>
        <taxon>Cyanobacteriota</taxon>
        <taxon>Cyanophyceae</taxon>
        <taxon>Acaryochloridales</taxon>
        <taxon>Thermosynechococcaceae</taxon>
        <taxon>Pseudocalidococcus</taxon>
        <taxon>Pseudocalidococcus azoricus</taxon>
    </lineage>
</organism>
<dbReference type="InterPro" id="IPR016181">
    <property type="entry name" value="Acyl_CoA_acyltransferase"/>
</dbReference>
<proteinExistence type="predicted"/>
<dbReference type="Pfam" id="PF00583">
    <property type="entry name" value="Acetyltransf_1"/>
    <property type="match status" value="1"/>
</dbReference>
<dbReference type="PANTHER" id="PTHR47237">
    <property type="entry name" value="SLL0310 PROTEIN"/>
    <property type="match status" value="1"/>
</dbReference>
<dbReference type="Proteomes" id="UP001268256">
    <property type="component" value="Unassembled WGS sequence"/>
</dbReference>
<dbReference type="SUPFAM" id="SSF55729">
    <property type="entry name" value="Acyl-CoA N-acyltransferases (Nat)"/>
    <property type="match status" value="1"/>
</dbReference>
<evidence type="ECO:0000313" key="2">
    <source>
        <dbReference type="EMBL" id="MDS3860113.1"/>
    </source>
</evidence>
<dbReference type="AlphaFoldDB" id="A0AAE4JWG2"/>
<dbReference type="RefSeq" id="WP_322877401.1">
    <property type="nucleotide sequence ID" value="NZ_JAVMIP010000003.1"/>
</dbReference>
<dbReference type="PROSITE" id="PS51186">
    <property type="entry name" value="GNAT"/>
    <property type="match status" value="1"/>
</dbReference>
<name>A0AAE4JWG2_9CYAN</name>
<dbReference type="PANTHER" id="PTHR47237:SF1">
    <property type="entry name" value="SLL0310 PROTEIN"/>
    <property type="match status" value="1"/>
</dbReference>
<dbReference type="InterPro" id="IPR041496">
    <property type="entry name" value="YitH/HolE_GNAT"/>
</dbReference>
<sequence>MGFVVRQMQPEEIQLAVRWAAVEGWNPGQFDATTFYNTDPTGFFIGELDGEPIACISGVAYGDHYGFVGFYIVKPEFRGQGYGLQTWNGAITYLRSQSGRILGLDGVVEQQHNYERSGFRLAHRNSRFQGQFFENFAIDPHLVPIQEVAWAELLGFDRQFFPGAREKFLQAWFQQPHTLSYAYVDSVLKGYGAIRPAETGWRIGPLFAVNYSVAETIFRGLVAHAQGAACFLDIPLVNPDAVKLVEAYQMTPMFETGRMYLPQAPEINLNGLYGITSLELG</sequence>
<dbReference type="GO" id="GO:0016747">
    <property type="term" value="F:acyltransferase activity, transferring groups other than amino-acyl groups"/>
    <property type="evidence" value="ECO:0007669"/>
    <property type="project" value="InterPro"/>
</dbReference>
<protein>
    <submittedName>
        <fullName evidence="2">GNAT family N-acetyltransferase</fullName>
        <ecNumber evidence="2">2.3.1.-</ecNumber>
    </submittedName>
</protein>
<keyword evidence="2" id="KW-0012">Acyltransferase</keyword>
<evidence type="ECO:0000259" key="1">
    <source>
        <dbReference type="PROSITE" id="PS51186"/>
    </source>
</evidence>
<dbReference type="EMBL" id="JAVMIP010000003">
    <property type="protein sequence ID" value="MDS3860113.1"/>
    <property type="molecule type" value="Genomic_DNA"/>
</dbReference>
<keyword evidence="3" id="KW-1185">Reference proteome</keyword>
<dbReference type="CDD" id="cd04301">
    <property type="entry name" value="NAT_SF"/>
    <property type="match status" value="1"/>
</dbReference>
<keyword evidence="2" id="KW-0808">Transferase</keyword>
<accession>A0AAE4JWG2</accession>